<dbReference type="CDD" id="cd09911">
    <property type="entry name" value="Lin0431_like"/>
    <property type="match status" value="1"/>
</dbReference>
<organism evidence="1 2">
    <name type="scientific">Clostridium bovifaecis</name>
    <dbReference type="NCBI Taxonomy" id="2184719"/>
    <lineage>
        <taxon>Bacteria</taxon>
        <taxon>Bacillati</taxon>
        <taxon>Bacillota</taxon>
        <taxon>Clostridia</taxon>
        <taxon>Eubacteriales</taxon>
        <taxon>Clostridiaceae</taxon>
        <taxon>Clostridium</taxon>
    </lineage>
</organism>
<dbReference type="EMBL" id="CP046522">
    <property type="protein sequence ID" value="QGU93873.1"/>
    <property type="molecule type" value="Genomic_DNA"/>
</dbReference>
<protein>
    <submittedName>
        <fullName evidence="1">NusG domain II-containing protein</fullName>
    </submittedName>
</protein>
<proteinExistence type="predicted"/>
<sequence>MKKFDKIIIVALIAVAVVSGVVIKVNSNRKYDQKYAEIKVEGKLYKKVSLDKSKKKQTIDIKTGLGENIVEVENGGVRIIDADCPDEICIKDGFKDKPGDVLVCLPHKVVIEIKGVSDNSKVDIISQ</sequence>
<name>A0A6I6EN36_9CLOT</name>
<evidence type="ECO:0000313" key="1">
    <source>
        <dbReference type="EMBL" id="QGU93873.1"/>
    </source>
</evidence>
<dbReference type="Proteomes" id="UP000422764">
    <property type="component" value="Chromosome"/>
</dbReference>
<dbReference type="InterPro" id="IPR038690">
    <property type="entry name" value="NusG_2_sf"/>
</dbReference>
<accession>A0A6I6EN36</accession>
<reference evidence="1 2" key="1">
    <citation type="submission" date="2019-12" db="EMBL/GenBank/DDBJ databases">
        <title>Genome sequenceing of Clostridium bovifaecis.</title>
        <authorList>
            <person name="Yao Y."/>
        </authorList>
    </citation>
    <scope>NUCLEOTIDE SEQUENCE [LARGE SCALE GENOMIC DNA]</scope>
    <source>
        <strain evidence="1 2">BXX</strain>
    </source>
</reference>
<evidence type="ECO:0000313" key="2">
    <source>
        <dbReference type="Proteomes" id="UP000422764"/>
    </source>
</evidence>
<keyword evidence="2" id="KW-1185">Reference proteome</keyword>
<dbReference type="AlphaFoldDB" id="A0A6I6EN36"/>
<dbReference type="Pfam" id="PF07009">
    <property type="entry name" value="NusG_II"/>
    <property type="match status" value="1"/>
</dbReference>
<dbReference type="Gene3D" id="2.60.320.10">
    <property type="entry name" value="N-utilization substance G protein NusG, insert domain"/>
    <property type="match status" value="1"/>
</dbReference>
<gene>
    <name evidence="1" type="ORF">GOM49_00885</name>
</gene>